<dbReference type="InterPro" id="IPR005644">
    <property type="entry name" value="NolW-like"/>
</dbReference>
<dbReference type="Gene3D" id="3.55.50.30">
    <property type="match status" value="1"/>
</dbReference>
<evidence type="ECO:0000256" key="10">
    <source>
        <dbReference type="RuleBase" id="RU004004"/>
    </source>
</evidence>
<dbReference type="PANTHER" id="PTHR30332:SF25">
    <property type="entry name" value="SECRETIN XPSD"/>
    <property type="match status" value="1"/>
</dbReference>
<dbReference type="Pfam" id="PF00263">
    <property type="entry name" value="Secretin"/>
    <property type="match status" value="1"/>
</dbReference>
<evidence type="ECO:0000256" key="6">
    <source>
        <dbReference type="ARBA" id="ARBA00022729"/>
    </source>
</evidence>
<evidence type="ECO:0000313" key="16">
    <source>
        <dbReference type="Proteomes" id="UP000045285"/>
    </source>
</evidence>
<dbReference type="Pfam" id="PF03958">
    <property type="entry name" value="Secretin_N"/>
    <property type="match status" value="3"/>
</dbReference>
<dbReference type="PANTHER" id="PTHR30332">
    <property type="entry name" value="PROBABLE GENERAL SECRETION PATHWAY PROTEIN D"/>
    <property type="match status" value="1"/>
</dbReference>
<feature type="domain" description="NolW-like" evidence="13">
    <location>
        <begin position="331"/>
        <end position="440"/>
    </location>
</feature>
<dbReference type="InterPro" id="IPR013356">
    <property type="entry name" value="T2SS_GspD"/>
</dbReference>
<dbReference type="InterPro" id="IPR004846">
    <property type="entry name" value="T2SS/T3SS_dom"/>
</dbReference>
<reference evidence="16" key="1">
    <citation type="submission" date="2014-08" db="EMBL/GenBank/DDBJ databases">
        <authorList>
            <person name="Moulin L."/>
        </authorList>
    </citation>
    <scope>NUCLEOTIDE SEQUENCE [LARGE SCALE GENOMIC DNA]</scope>
</reference>
<evidence type="ECO:0000259" key="12">
    <source>
        <dbReference type="Pfam" id="PF00263"/>
    </source>
</evidence>
<evidence type="ECO:0000256" key="11">
    <source>
        <dbReference type="SAM" id="MobiDB-lite"/>
    </source>
</evidence>
<feature type="domain" description="GspD-like N0" evidence="14">
    <location>
        <begin position="94"/>
        <end position="164"/>
    </location>
</feature>
<evidence type="ECO:0000259" key="14">
    <source>
        <dbReference type="Pfam" id="PF21305"/>
    </source>
</evidence>
<dbReference type="InterPro" id="IPR050810">
    <property type="entry name" value="Bact_Secretion_Sys_Channel"/>
</dbReference>
<proteinExistence type="inferred from homology"/>
<evidence type="ECO:0000256" key="7">
    <source>
        <dbReference type="ARBA" id="ARBA00022927"/>
    </source>
</evidence>
<organism evidence="15 16">
    <name type="scientific">Mesorhizobium plurifarium</name>
    <dbReference type="NCBI Taxonomy" id="69974"/>
    <lineage>
        <taxon>Bacteria</taxon>
        <taxon>Pseudomonadati</taxon>
        <taxon>Pseudomonadota</taxon>
        <taxon>Alphaproteobacteria</taxon>
        <taxon>Hyphomicrobiales</taxon>
        <taxon>Phyllobacteriaceae</taxon>
        <taxon>Mesorhizobium</taxon>
    </lineage>
</organism>
<keyword evidence="6" id="KW-0732">Signal</keyword>
<dbReference type="Gene3D" id="3.30.1370.120">
    <property type="match status" value="3"/>
</dbReference>
<keyword evidence="5" id="KW-0812">Transmembrane</keyword>
<dbReference type="InterPro" id="IPR038591">
    <property type="entry name" value="NolW-like_sf"/>
</dbReference>
<dbReference type="GO" id="GO:0015628">
    <property type="term" value="P:protein secretion by the type II secretion system"/>
    <property type="evidence" value="ECO:0007669"/>
    <property type="project" value="InterPro"/>
</dbReference>
<accession>A0A090FQR9</accession>
<dbReference type="PROSITE" id="PS51257">
    <property type="entry name" value="PROKAR_LIPOPROTEIN"/>
    <property type="match status" value="1"/>
</dbReference>
<dbReference type="PRINTS" id="PR00811">
    <property type="entry name" value="BCTERIALGSPD"/>
</dbReference>
<dbReference type="Pfam" id="PF21305">
    <property type="entry name" value="type_II_gspD_N0"/>
    <property type="match status" value="1"/>
</dbReference>
<evidence type="ECO:0000256" key="9">
    <source>
        <dbReference type="ARBA" id="ARBA00023237"/>
    </source>
</evidence>
<dbReference type="GO" id="GO:0015627">
    <property type="term" value="C:type II protein secretion system complex"/>
    <property type="evidence" value="ECO:0007669"/>
    <property type="project" value="InterPro"/>
</dbReference>
<comment type="subcellular location">
    <subcellularLocation>
        <location evidence="1 10">Cell outer membrane</location>
    </subcellularLocation>
</comment>
<evidence type="ECO:0000256" key="2">
    <source>
        <dbReference type="ARBA" id="ARBA00006980"/>
    </source>
</evidence>
<keyword evidence="8" id="KW-0472">Membrane</keyword>
<evidence type="ECO:0000256" key="1">
    <source>
        <dbReference type="ARBA" id="ARBA00004442"/>
    </source>
</evidence>
<evidence type="ECO:0000256" key="8">
    <source>
        <dbReference type="ARBA" id="ARBA00023136"/>
    </source>
</evidence>
<keyword evidence="9" id="KW-0998">Cell outer membrane</keyword>
<feature type="domain" description="Type II/III secretion system secretin-like" evidence="12">
    <location>
        <begin position="503"/>
        <end position="669"/>
    </location>
</feature>
<evidence type="ECO:0000259" key="13">
    <source>
        <dbReference type="Pfam" id="PF03958"/>
    </source>
</evidence>
<feature type="region of interest" description="Disordered" evidence="11">
    <location>
        <begin position="357"/>
        <end position="401"/>
    </location>
</feature>
<feature type="domain" description="NolW-like" evidence="13">
    <location>
        <begin position="191"/>
        <end position="251"/>
    </location>
</feature>
<evidence type="ECO:0000256" key="5">
    <source>
        <dbReference type="ARBA" id="ARBA00022692"/>
    </source>
</evidence>
<dbReference type="InterPro" id="IPR049371">
    <property type="entry name" value="GspD-like_N0"/>
</dbReference>
<feature type="domain" description="NolW-like" evidence="13">
    <location>
        <begin position="258"/>
        <end position="321"/>
    </location>
</feature>
<dbReference type="InterPro" id="IPR001775">
    <property type="entry name" value="GspD/PilQ"/>
</dbReference>
<name>A0A090FQR9_MESPL</name>
<dbReference type="Proteomes" id="UP000045285">
    <property type="component" value="Unassembled WGS sequence"/>
</dbReference>
<gene>
    <name evidence="15" type="ORF">MPL3356_350028</name>
</gene>
<sequence>MSVKPVSRVVFCMLLALGGCQSPSGGDFFTETVESLHAKNSPLRSGYAGPATIGSASERAQRFNGAQYQGSGEFVGSSAPVAQVTGNDSGQYELNLVNAPVAQAAKAVLGDALQVNYVVDPRVQGTVTLQTSKPVSKEALSDILESALAVNGAGIVKRAGTYQVVPLSETLSSTPAVSVPSVSPSGPGVKVQVIQLQFIAAEEMKTILEPITRQGSVLRVDSTRNLITVAGNNTDLAAIREAVSVFDVDWMRGMSVALHPLKASKPEAVATELDSIFGTKDGPGAKVIQFIPNDRLNSVLVITSRPAYLARAATWIGKLDRLAETNEQQLFVYQIQNRPAKELAAVLSSVLGTTVKTEGGSAGSNVSPDMTPIAMQSDGVTPAPLTGPSPSLPQQDNPDRPAHATVVADVENNALLIQTTARDYERIQQILAKVDVLPTQVMLEAVIAEVTLDDDLKYGLRWFFENGGTKVSVSDLAKGAASAFMGGFSWSYATDNIQVTLNALSSITDVNVISAPTIMALNNQKAILQVGDQVPILTQQSQDTGNGTAPIINSVQMKDTGVILTVTPRINNAGRVMLDIQQEVSDATPTKSSGIDSPTIQQRKVQTRVMVNDGETLALGGLIQEKNSVGRTQVPILGDIPVIGNAFKQKDDGIKRTELIIFIQPHVVRDINEAREVTEEFRGKINLQTPIQQRRGGTKLQQDVKRLAY</sequence>
<dbReference type="AlphaFoldDB" id="A0A090FQR9"/>
<keyword evidence="3 10" id="KW-0813">Transport</keyword>
<dbReference type="EMBL" id="CCMZ01000029">
    <property type="protein sequence ID" value="CDX21274.1"/>
    <property type="molecule type" value="Genomic_DNA"/>
</dbReference>
<keyword evidence="16" id="KW-1185">Reference proteome</keyword>
<evidence type="ECO:0000256" key="4">
    <source>
        <dbReference type="ARBA" id="ARBA00022452"/>
    </source>
</evidence>
<comment type="similarity">
    <text evidence="2">Belongs to the bacterial secretin family. GSP D subfamily.</text>
</comment>
<keyword evidence="4" id="KW-1134">Transmembrane beta strand</keyword>
<evidence type="ECO:0000313" key="15">
    <source>
        <dbReference type="EMBL" id="CDX21274.1"/>
    </source>
</evidence>
<dbReference type="PRINTS" id="PR01032">
    <property type="entry name" value="PHAGEIV"/>
</dbReference>
<protein>
    <submittedName>
        <fullName evidence="15">General secretion protein D</fullName>
    </submittedName>
</protein>
<dbReference type="GO" id="GO:0009279">
    <property type="term" value="C:cell outer membrane"/>
    <property type="evidence" value="ECO:0007669"/>
    <property type="project" value="UniProtKB-SubCell"/>
</dbReference>
<evidence type="ECO:0000256" key="3">
    <source>
        <dbReference type="ARBA" id="ARBA00022448"/>
    </source>
</evidence>
<keyword evidence="7" id="KW-0653">Protein transport</keyword>
<dbReference type="NCBIfam" id="TIGR02517">
    <property type="entry name" value="type_II_gspD"/>
    <property type="match status" value="1"/>
</dbReference>